<keyword evidence="4" id="KW-1185">Reference proteome</keyword>
<evidence type="ECO:0000313" key="3">
    <source>
        <dbReference type="EMBL" id="KAK3106967.1"/>
    </source>
</evidence>
<gene>
    <name evidence="3" type="ORF">FSP39_004157</name>
</gene>
<evidence type="ECO:0000256" key="1">
    <source>
        <dbReference type="ARBA" id="ARBA00023172"/>
    </source>
</evidence>
<accession>A0AA89C5G2</accession>
<comment type="caution">
    <text evidence="3">The sequence shown here is derived from an EMBL/GenBank/DDBJ whole genome shotgun (WGS) entry which is preliminary data.</text>
</comment>
<protein>
    <submittedName>
        <fullName evidence="3">Uncharacterized protein</fullName>
    </submittedName>
</protein>
<dbReference type="Gene3D" id="1.10.443.10">
    <property type="entry name" value="Intergrase catalytic core"/>
    <property type="match status" value="1"/>
</dbReference>
<dbReference type="SUPFAM" id="SSF56349">
    <property type="entry name" value="DNA breaking-rejoining enzymes"/>
    <property type="match status" value="1"/>
</dbReference>
<dbReference type="Proteomes" id="UP001186944">
    <property type="component" value="Unassembled WGS sequence"/>
</dbReference>
<organism evidence="3 4">
    <name type="scientific">Pinctada imbricata</name>
    <name type="common">Atlantic pearl-oyster</name>
    <name type="synonym">Pinctada martensii</name>
    <dbReference type="NCBI Taxonomy" id="66713"/>
    <lineage>
        <taxon>Eukaryota</taxon>
        <taxon>Metazoa</taxon>
        <taxon>Spiralia</taxon>
        <taxon>Lophotrochozoa</taxon>
        <taxon>Mollusca</taxon>
        <taxon>Bivalvia</taxon>
        <taxon>Autobranchia</taxon>
        <taxon>Pteriomorphia</taxon>
        <taxon>Pterioida</taxon>
        <taxon>Pterioidea</taxon>
        <taxon>Pteriidae</taxon>
        <taxon>Pinctada</taxon>
    </lineage>
</organism>
<proteinExistence type="predicted"/>
<feature type="compositionally biased region" description="Basic and acidic residues" evidence="2">
    <location>
        <begin position="194"/>
        <end position="208"/>
    </location>
</feature>
<reference evidence="3" key="1">
    <citation type="submission" date="2019-08" db="EMBL/GenBank/DDBJ databases">
        <title>The improved chromosome-level genome for the pearl oyster Pinctada fucata martensii using PacBio sequencing and Hi-C.</title>
        <authorList>
            <person name="Zheng Z."/>
        </authorList>
    </citation>
    <scope>NUCLEOTIDE SEQUENCE</scope>
    <source>
        <strain evidence="3">ZZ-2019</strain>
        <tissue evidence="3">Adductor muscle</tissue>
    </source>
</reference>
<feature type="non-terminal residue" evidence="3">
    <location>
        <position position="1"/>
    </location>
</feature>
<name>A0AA89C5G2_PINIB</name>
<dbReference type="InterPro" id="IPR013762">
    <property type="entry name" value="Integrase-like_cat_sf"/>
</dbReference>
<keyword evidence="1" id="KW-0233">DNA recombination</keyword>
<dbReference type="AlphaFoldDB" id="A0AA89C5G2"/>
<dbReference type="InterPro" id="IPR011010">
    <property type="entry name" value="DNA_brk_join_enz"/>
</dbReference>
<evidence type="ECO:0000256" key="2">
    <source>
        <dbReference type="SAM" id="MobiDB-lite"/>
    </source>
</evidence>
<evidence type="ECO:0000313" key="4">
    <source>
        <dbReference type="Proteomes" id="UP001186944"/>
    </source>
</evidence>
<feature type="compositionally biased region" description="Basic and acidic residues" evidence="2">
    <location>
        <begin position="175"/>
        <end position="185"/>
    </location>
</feature>
<feature type="region of interest" description="Disordered" evidence="2">
    <location>
        <begin position="175"/>
        <end position="208"/>
    </location>
</feature>
<dbReference type="GO" id="GO:0003677">
    <property type="term" value="F:DNA binding"/>
    <property type="evidence" value="ECO:0007669"/>
    <property type="project" value="InterPro"/>
</dbReference>
<dbReference type="EMBL" id="VSWD01000002">
    <property type="protein sequence ID" value="KAK3106967.1"/>
    <property type="molecule type" value="Genomic_DNA"/>
</dbReference>
<dbReference type="GO" id="GO:0015074">
    <property type="term" value="P:DNA integration"/>
    <property type="evidence" value="ECO:0007669"/>
    <property type="project" value="InterPro"/>
</dbReference>
<sequence length="226" mass="25867">FKPESLRVYLHILAKFLGFLSGEAKWRRKLRITTDELVAEHKGAKSGKRCSILLTTFRNMKKKYWSPAGKEEYLFLSRSGKAITPSTMSKLVNKEWESFVKSEKLDLPKLTASINRKLAVSALREAEGSRQEQEHLALHMAHNVSTADRYYNPSLQKEARVAALEKVQDRYHSAHEKRLERHEEEAAAAAVSPLRDKARGKDSDTSDSSTEKILYDFHCDITFIMI</sequence>
<dbReference type="GO" id="GO:0006310">
    <property type="term" value="P:DNA recombination"/>
    <property type="evidence" value="ECO:0007669"/>
    <property type="project" value="UniProtKB-KW"/>
</dbReference>